<evidence type="ECO:0000313" key="3">
    <source>
        <dbReference type="EMBL" id="HDX30694.1"/>
    </source>
</evidence>
<proteinExistence type="predicted"/>
<dbReference type="SUPFAM" id="SSF53697">
    <property type="entry name" value="SIS domain"/>
    <property type="match status" value="1"/>
</dbReference>
<dbReference type="InterPro" id="IPR035466">
    <property type="entry name" value="GlmS/AgaS_SIS"/>
</dbReference>
<dbReference type="InterPro" id="IPR035490">
    <property type="entry name" value="GlmS/FrlB_SIS"/>
</dbReference>
<feature type="domain" description="SIS" evidence="2">
    <location>
        <begin position="199"/>
        <end position="339"/>
    </location>
</feature>
<keyword evidence="1" id="KW-0677">Repeat</keyword>
<dbReference type="GO" id="GO:1901135">
    <property type="term" value="P:carbohydrate derivative metabolic process"/>
    <property type="evidence" value="ECO:0007669"/>
    <property type="project" value="InterPro"/>
</dbReference>
<reference evidence="3" key="1">
    <citation type="journal article" date="2020" name="mSystems">
        <title>Genome- and Community-Level Interaction Insights into Carbon Utilization and Element Cycling Functions of Hydrothermarchaeota in Hydrothermal Sediment.</title>
        <authorList>
            <person name="Zhou Z."/>
            <person name="Liu Y."/>
            <person name="Xu W."/>
            <person name="Pan J."/>
            <person name="Luo Z.H."/>
            <person name="Li M."/>
        </authorList>
    </citation>
    <scope>NUCLEOTIDE SEQUENCE [LARGE SCALE GENOMIC DNA]</scope>
    <source>
        <strain evidence="3">SpSt-289</strain>
    </source>
</reference>
<dbReference type="Pfam" id="PF01380">
    <property type="entry name" value="SIS"/>
    <property type="match status" value="2"/>
</dbReference>
<accession>A0A7C1FHP4</accession>
<dbReference type="PROSITE" id="PS51464">
    <property type="entry name" value="SIS"/>
    <property type="match status" value="2"/>
</dbReference>
<sequence length="349" mass="38370">MSLQQSYLYREIHEQPTVLSALLERERPSIKRLASAIRARQVDYIVIAARGTSDNAGRYAQYLFGAMNQLMVALATPSLYSIYRRPPRFGNALVIGISQSGKSPDIVSVLAEARRQGAMTAAITNFPDSDLARQTEHVITLHAGEERSIAATKTYTASLAAIAALSAELADDERMRQALNAVPDHVASILALSPQIGALTERYRYMRDCVVLGRGYSYATAFEFALKLKELTYTIAEPYSTADFMHGPLALIEHGFPAFVIAPSGVLLPEMKQFMHTLKQREAEIVVISDDAEALAMGRTVIPLPAGVPEWLSALTAIIPCQLFAMHLAAVRDFDPDHPRGLRKVTETR</sequence>
<protein>
    <submittedName>
        <fullName evidence="3">SIS domain-containing protein</fullName>
    </submittedName>
</protein>
<dbReference type="InterPro" id="IPR046348">
    <property type="entry name" value="SIS_dom_sf"/>
</dbReference>
<name>A0A7C1FHP4_9CHLR</name>
<dbReference type="EMBL" id="DSMG01000049">
    <property type="protein sequence ID" value="HDX30694.1"/>
    <property type="molecule type" value="Genomic_DNA"/>
</dbReference>
<feature type="domain" description="SIS" evidence="2">
    <location>
        <begin position="33"/>
        <end position="175"/>
    </location>
</feature>
<dbReference type="CDD" id="cd05008">
    <property type="entry name" value="SIS_GlmS_GlmD_1"/>
    <property type="match status" value="1"/>
</dbReference>
<dbReference type="Gene3D" id="3.40.50.10490">
    <property type="entry name" value="Glucose-6-phosphate isomerase like protein, domain 1"/>
    <property type="match status" value="2"/>
</dbReference>
<dbReference type="PANTHER" id="PTHR10937:SF8">
    <property type="entry name" value="AMINOTRANSFERASE-RELATED"/>
    <property type="match status" value="1"/>
</dbReference>
<dbReference type="CDD" id="cd05009">
    <property type="entry name" value="SIS_GlmS_GlmD_2"/>
    <property type="match status" value="1"/>
</dbReference>
<evidence type="ECO:0000259" key="2">
    <source>
        <dbReference type="PROSITE" id="PS51464"/>
    </source>
</evidence>
<comment type="caution">
    <text evidence="3">The sequence shown here is derived from an EMBL/GenBank/DDBJ whole genome shotgun (WGS) entry which is preliminary data.</text>
</comment>
<dbReference type="AlphaFoldDB" id="A0A7C1FHP4"/>
<dbReference type="GO" id="GO:0097367">
    <property type="term" value="F:carbohydrate derivative binding"/>
    <property type="evidence" value="ECO:0007669"/>
    <property type="project" value="InterPro"/>
</dbReference>
<dbReference type="InterPro" id="IPR001347">
    <property type="entry name" value="SIS_dom"/>
</dbReference>
<dbReference type="PANTHER" id="PTHR10937">
    <property type="entry name" value="GLUCOSAMINE--FRUCTOSE-6-PHOSPHATE AMINOTRANSFERASE, ISOMERIZING"/>
    <property type="match status" value="1"/>
</dbReference>
<gene>
    <name evidence="3" type="ORF">ENQ20_04280</name>
</gene>
<evidence type="ECO:0000256" key="1">
    <source>
        <dbReference type="ARBA" id="ARBA00022737"/>
    </source>
</evidence>
<organism evidence="3">
    <name type="scientific">Caldilinea aerophila</name>
    <dbReference type="NCBI Taxonomy" id="133453"/>
    <lineage>
        <taxon>Bacteria</taxon>
        <taxon>Bacillati</taxon>
        <taxon>Chloroflexota</taxon>
        <taxon>Caldilineae</taxon>
        <taxon>Caldilineales</taxon>
        <taxon>Caldilineaceae</taxon>
        <taxon>Caldilinea</taxon>
    </lineage>
</organism>